<organism evidence="2 3">
    <name type="scientific">Klenkia soli</name>
    <dbReference type="NCBI Taxonomy" id="1052260"/>
    <lineage>
        <taxon>Bacteria</taxon>
        <taxon>Bacillati</taxon>
        <taxon>Actinomycetota</taxon>
        <taxon>Actinomycetes</taxon>
        <taxon>Geodermatophilales</taxon>
        <taxon>Geodermatophilaceae</taxon>
        <taxon>Klenkia</taxon>
    </lineage>
</organism>
<proteinExistence type="predicted"/>
<dbReference type="PANTHER" id="PTHR43798">
    <property type="entry name" value="MONOACYLGLYCEROL LIPASE"/>
    <property type="match status" value="1"/>
</dbReference>
<dbReference type="PRINTS" id="PR00111">
    <property type="entry name" value="ABHYDROLASE"/>
</dbReference>
<dbReference type="GO" id="GO:0042952">
    <property type="term" value="P:beta-ketoadipate pathway"/>
    <property type="evidence" value="ECO:0007669"/>
    <property type="project" value="InterPro"/>
</dbReference>
<dbReference type="Pfam" id="PF00561">
    <property type="entry name" value="Abhydrolase_1"/>
    <property type="match status" value="1"/>
</dbReference>
<dbReference type="InterPro" id="IPR029058">
    <property type="entry name" value="AB_hydrolase_fold"/>
</dbReference>
<dbReference type="Gene3D" id="3.40.50.1820">
    <property type="entry name" value="alpha/beta hydrolase"/>
    <property type="match status" value="1"/>
</dbReference>
<dbReference type="InterPro" id="IPR026968">
    <property type="entry name" value="PcaD/CatD"/>
</dbReference>
<dbReference type="AlphaFoldDB" id="A0A1H0TDY0"/>
<dbReference type="RefSeq" id="WP_091249240.1">
    <property type="nucleotide sequence ID" value="NZ_FNIR01000015.1"/>
</dbReference>
<sequence length="257" mass="26886">MPPIDVHAVVEGPEGAPVVLLSNSLGATLEMWEPQVPALTERFRVVRYDTRGHGCSPAPQGDSTVDDLADDVLALLDRLRIGRAHVVGLSIGGMTGLRLAARNPERVDRLAVLCSSAHPGNPDAWRDRAATARTQGTGALAEAVVGRWFTPAFAEANPELVTRMRGTIAACDDEGYASCCAAVGALDLRDQLDAITAPTLVISGADDPALPPEHQEAIAAGIRGAALLTVAPAAHIANLEQPRHVTDALLAHLGGHR</sequence>
<keyword evidence="3" id="KW-1185">Reference proteome</keyword>
<dbReference type="InterPro" id="IPR000073">
    <property type="entry name" value="AB_hydrolase_1"/>
</dbReference>
<dbReference type="STRING" id="1052260.SAMN05660199_04118"/>
<dbReference type="SUPFAM" id="SSF53474">
    <property type="entry name" value="alpha/beta-Hydrolases"/>
    <property type="match status" value="1"/>
</dbReference>
<dbReference type="GO" id="GO:0047570">
    <property type="term" value="F:3-oxoadipate enol-lactonase activity"/>
    <property type="evidence" value="ECO:0007669"/>
    <property type="project" value="InterPro"/>
</dbReference>
<dbReference type="OrthoDB" id="9802489at2"/>
<reference evidence="3" key="1">
    <citation type="submission" date="2016-10" db="EMBL/GenBank/DDBJ databases">
        <authorList>
            <person name="Varghese N."/>
            <person name="Submissions S."/>
        </authorList>
    </citation>
    <scope>NUCLEOTIDE SEQUENCE [LARGE SCALE GENOMIC DNA]</scope>
    <source>
        <strain evidence="3">DSM 45843</strain>
    </source>
</reference>
<dbReference type="NCBIfam" id="TIGR02427">
    <property type="entry name" value="protocat_pcaD"/>
    <property type="match status" value="1"/>
</dbReference>
<dbReference type="InterPro" id="IPR050266">
    <property type="entry name" value="AB_hydrolase_sf"/>
</dbReference>
<evidence type="ECO:0000313" key="2">
    <source>
        <dbReference type="EMBL" id="SDP52219.1"/>
    </source>
</evidence>
<gene>
    <name evidence="2" type="ORF">SAMN05660199_04118</name>
</gene>
<dbReference type="Proteomes" id="UP000199088">
    <property type="component" value="Unassembled WGS sequence"/>
</dbReference>
<dbReference type="EMBL" id="FNIR01000015">
    <property type="protein sequence ID" value="SDP52219.1"/>
    <property type="molecule type" value="Genomic_DNA"/>
</dbReference>
<name>A0A1H0TDY0_9ACTN</name>
<feature type="domain" description="AB hydrolase-1" evidence="1">
    <location>
        <begin position="17"/>
        <end position="242"/>
    </location>
</feature>
<evidence type="ECO:0000259" key="1">
    <source>
        <dbReference type="Pfam" id="PF00561"/>
    </source>
</evidence>
<protein>
    <submittedName>
        <fullName evidence="2">3-oxoadipate enol-lactonase</fullName>
    </submittedName>
</protein>
<evidence type="ECO:0000313" key="3">
    <source>
        <dbReference type="Proteomes" id="UP000199088"/>
    </source>
</evidence>
<accession>A0A1H0TDY0</accession>